<proteinExistence type="predicted"/>
<keyword evidence="6" id="KW-0811">Translocation</keyword>
<dbReference type="PANTHER" id="PTHR33162">
    <property type="entry name" value="SEC-INDEPENDENT PROTEIN TRANSLOCASE PROTEIN TATA, CHLOROPLASTIC"/>
    <property type="match status" value="1"/>
</dbReference>
<dbReference type="EMBL" id="SNYN01000030">
    <property type="protein sequence ID" value="TDQ45604.1"/>
    <property type="molecule type" value="Genomic_DNA"/>
</dbReference>
<evidence type="ECO:0000256" key="8">
    <source>
        <dbReference type="SAM" id="MobiDB-lite"/>
    </source>
</evidence>
<evidence type="ECO:0000256" key="7">
    <source>
        <dbReference type="ARBA" id="ARBA00023136"/>
    </source>
</evidence>
<dbReference type="NCBIfam" id="NF002377">
    <property type="entry name" value="PRK01371.1-4"/>
    <property type="match status" value="1"/>
</dbReference>
<name>A0A4R6UQR9_9ACTN</name>
<reference evidence="9 10" key="1">
    <citation type="submission" date="2019-03" db="EMBL/GenBank/DDBJ databases">
        <title>Genomic Encyclopedia of Type Strains, Phase IV (KMG-IV): sequencing the most valuable type-strain genomes for metagenomic binning, comparative biology and taxonomic classification.</title>
        <authorList>
            <person name="Goeker M."/>
        </authorList>
    </citation>
    <scope>NUCLEOTIDE SEQUENCE [LARGE SCALE GENOMIC DNA]</scope>
    <source>
        <strain evidence="9 10">DSM 46770</strain>
    </source>
</reference>
<accession>A0A4R6UQR9</accession>
<gene>
    <name evidence="9" type="ORF">EV190_1303</name>
</gene>
<sequence>MFNIGAGEFLVLGLLALLVFGPDQLPKAAAQAGRALRQLRRLADSAKNDIRDGLGPEYKDFDVQDLNPKRFVQKHFWDESDDEDERTPLSVSARLNGRRPPFDPEAT</sequence>
<keyword evidence="10" id="KW-1185">Reference proteome</keyword>
<evidence type="ECO:0000256" key="4">
    <source>
        <dbReference type="ARBA" id="ARBA00022927"/>
    </source>
</evidence>
<evidence type="ECO:0000256" key="2">
    <source>
        <dbReference type="ARBA" id="ARBA00022448"/>
    </source>
</evidence>
<keyword evidence="7" id="KW-0472">Membrane</keyword>
<dbReference type="GO" id="GO:0015031">
    <property type="term" value="P:protein transport"/>
    <property type="evidence" value="ECO:0007669"/>
    <property type="project" value="UniProtKB-KW"/>
</dbReference>
<keyword evidence="5" id="KW-1133">Transmembrane helix</keyword>
<dbReference type="PRINTS" id="PR01506">
    <property type="entry name" value="TATBPROTEIN"/>
</dbReference>
<dbReference type="InterPro" id="IPR003369">
    <property type="entry name" value="TatA/B/E"/>
</dbReference>
<keyword evidence="4" id="KW-0653">Protein transport</keyword>
<evidence type="ECO:0000256" key="5">
    <source>
        <dbReference type="ARBA" id="ARBA00022989"/>
    </source>
</evidence>
<evidence type="ECO:0000313" key="10">
    <source>
        <dbReference type="Proteomes" id="UP000295281"/>
    </source>
</evidence>
<comment type="caution">
    <text evidence="9">The sequence shown here is derived from an EMBL/GenBank/DDBJ whole genome shotgun (WGS) entry which is preliminary data.</text>
</comment>
<dbReference type="PANTHER" id="PTHR33162:SF1">
    <property type="entry name" value="SEC-INDEPENDENT PROTEIN TRANSLOCASE PROTEIN TATA, CHLOROPLASTIC"/>
    <property type="match status" value="1"/>
</dbReference>
<comment type="subcellular location">
    <subcellularLocation>
        <location evidence="1">Membrane</location>
        <topology evidence="1">Single-pass membrane protein</topology>
    </subcellularLocation>
</comment>
<evidence type="ECO:0000256" key="3">
    <source>
        <dbReference type="ARBA" id="ARBA00022692"/>
    </source>
</evidence>
<dbReference type="Pfam" id="PF02416">
    <property type="entry name" value="TatA_B_E"/>
    <property type="match status" value="1"/>
</dbReference>
<dbReference type="Gene3D" id="1.20.5.3310">
    <property type="match status" value="1"/>
</dbReference>
<evidence type="ECO:0000256" key="1">
    <source>
        <dbReference type="ARBA" id="ARBA00004167"/>
    </source>
</evidence>
<organism evidence="9 10">
    <name type="scientific">Actinorugispora endophytica</name>
    <dbReference type="NCBI Taxonomy" id="1605990"/>
    <lineage>
        <taxon>Bacteria</taxon>
        <taxon>Bacillati</taxon>
        <taxon>Actinomycetota</taxon>
        <taxon>Actinomycetes</taxon>
        <taxon>Streptosporangiales</taxon>
        <taxon>Nocardiopsidaceae</taxon>
        <taxon>Actinorugispora</taxon>
    </lineage>
</organism>
<evidence type="ECO:0000256" key="6">
    <source>
        <dbReference type="ARBA" id="ARBA00023010"/>
    </source>
</evidence>
<dbReference type="GO" id="GO:0016020">
    <property type="term" value="C:membrane"/>
    <property type="evidence" value="ECO:0007669"/>
    <property type="project" value="UniProtKB-SubCell"/>
</dbReference>
<dbReference type="AlphaFoldDB" id="A0A4R6UQR9"/>
<protein>
    <submittedName>
        <fullName evidence="9">Sec-independent protein translocase protein TatB</fullName>
    </submittedName>
</protein>
<dbReference type="RefSeq" id="WP_133743424.1">
    <property type="nucleotide sequence ID" value="NZ_SNYN01000030.1"/>
</dbReference>
<dbReference type="Proteomes" id="UP000295281">
    <property type="component" value="Unassembled WGS sequence"/>
</dbReference>
<evidence type="ECO:0000313" key="9">
    <source>
        <dbReference type="EMBL" id="TDQ45604.1"/>
    </source>
</evidence>
<dbReference type="OrthoDB" id="3267321at2"/>
<feature type="region of interest" description="Disordered" evidence="8">
    <location>
        <begin position="77"/>
        <end position="107"/>
    </location>
</feature>
<keyword evidence="3" id="KW-0812">Transmembrane</keyword>
<keyword evidence="2" id="KW-0813">Transport</keyword>